<name>A0AAV7G1V0_DENCH</name>
<dbReference type="GO" id="GO:0020037">
    <property type="term" value="F:heme binding"/>
    <property type="evidence" value="ECO:0007669"/>
    <property type="project" value="InterPro"/>
</dbReference>
<evidence type="ECO:0000256" key="4">
    <source>
        <dbReference type="ARBA" id="ARBA00010617"/>
    </source>
</evidence>
<keyword evidence="13" id="KW-0812">Transmembrane</keyword>
<accession>A0AAV7G1V0</accession>
<dbReference type="InterPro" id="IPR036396">
    <property type="entry name" value="Cyt_P450_sf"/>
</dbReference>
<comment type="pathway">
    <text evidence="3">Secondary metabolite biosynthesis; flavonoid biosynthesis.</text>
</comment>
<protein>
    <submittedName>
        <fullName evidence="14">Uncharacterized protein</fullName>
    </submittedName>
</protein>
<evidence type="ECO:0000256" key="5">
    <source>
        <dbReference type="ARBA" id="ARBA00022617"/>
    </source>
</evidence>
<keyword evidence="7" id="KW-0560">Oxidoreductase</keyword>
<dbReference type="Gene3D" id="1.10.630.10">
    <property type="entry name" value="Cytochrome P450"/>
    <property type="match status" value="2"/>
</dbReference>
<evidence type="ECO:0000256" key="12">
    <source>
        <dbReference type="PIRSR" id="PIRSR602401-1"/>
    </source>
</evidence>
<dbReference type="CDD" id="cd20655">
    <property type="entry name" value="CYP93"/>
    <property type="match status" value="1"/>
</dbReference>
<dbReference type="GO" id="GO:0004497">
    <property type="term" value="F:monooxygenase activity"/>
    <property type="evidence" value="ECO:0007669"/>
    <property type="project" value="UniProtKB-KW"/>
</dbReference>
<evidence type="ECO:0000256" key="8">
    <source>
        <dbReference type="ARBA" id="ARBA00023004"/>
    </source>
</evidence>
<dbReference type="PRINTS" id="PR00385">
    <property type="entry name" value="P450"/>
</dbReference>
<feature type="binding site" description="axial binding residue" evidence="12">
    <location>
        <position position="518"/>
    </location>
    <ligand>
        <name>heme</name>
        <dbReference type="ChEBI" id="CHEBI:30413"/>
    </ligand>
    <ligandPart>
        <name>Fe</name>
        <dbReference type="ChEBI" id="CHEBI:18248"/>
    </ligandPart>
</feature>
<comment type="caution">
    <text evidence="14">The sequence shown here is derived from an EMBL/GenBank/DDBJ whole genome shotgun (WGS) entry which is preliminary data.</text>
</comment>
<dbReference type="PANTHER" id="PTHR47943">
    <property type="entry name" value="CYTOCHROME P450 93A3-LIKE"/>
    <property type="match status" value="1"/>
</dbReference>
<dbReference type="PROSITE" id="PS00086">
    <property type="entry name" value="CYTOCHROME_P450"/>
    <property type="match status" value="1"/>
</dbReference>
<evidence type="ECO:0000256" key="9">
    <source>
        <dbReference type="ARBA" id="ARBA00023033"/>
    </source>
</evidence>
<evidence type="ECO:0000256" key="1">
    <source>
        <dbReference type="ARBA" id="ARBA00001971"/>
    </source>
</evidence>
<sequence>MRPLRRSIIRGLKRMAQISPYGERNRGIEFRASYYKLDASQKFQRNLRQKALYNQSLVETTPHATLLPFPVLLLLFPLLLLLPLYQLFREHPPRLGHLPTPRRLPIIGHLHLLSSLPHQSFHRLSQRLGPIFSLNLGSIPCIIACSASAAREFLKKHDSSFPNRPFTKAVSILTYGSSNFSFAPYGSFWRFTKRLYMLELFSSRTLEQFRPIRREELRQLLEEFHGKAREGEIVDIGTEMTRMTNNVTSRMAVSRRCSGTNAEAVEATRLVMETTELLGKFNVADYLWFCRNLDLQGFDKRLQDLHRRFDGLMERIMVEKEEERRKRRLADKKDGENFKMVKDLLDILMDISEDEGAEVKLTRNNVKAFIRDIFTGGTDNTSLTVQWAMAELINNPTYMEKARVELDTVIGNHRLVDESDIPNLPYLKAIVMETLRLHPPTPLIPRESDKDCTIYGFNIPAKTRLFINVWAIGREAKHWPNPLKFMPERFLLDHDQDNIDIRGQHFHLIPFGSGRRGCPGITAALQVVYCALASLIQCFEWKVAGGGKRVDMTESPGLTLRRATPLLCIPVARHTSFLVETTPHATLLPFPVLLLLSPVLLLLLLPLYQLFRHHPRRLGHLPTPRRLPIIGHLHLLTSLPHQSFYRLSQRLGPIFSLSLGSIPCIIACFASGAREFLKTHDSSFPNRPFTKAVSILTYSSSNFSFAPYGSFWCFTKRLYMFELFSSRTLEQFRPIRREELRQMLEEFHGKAREVEIVDIGAEMTRMTNNVTSRMAVSR</sequence>
<evidence type="ECO:0000256" key="13">
    <source>
        <dbReference type="SAM" id="Phobius"/>
    </source>
</evidence>
<proteinExistence type="inferred from homology"/>
<keyword evidence="13" id="KW-1133">Transmembrane helix</keyword>
<dbReference type="PANTHER" id="PTHR47943:SF8">
    <property type="entry name" value="CYTOCHROME P450"/>
    <property type="match status" value="1"/>
</dbReference>
<dbReference type="GO" id="GO:0009813">
    <property type="term" value="P:flavonoid biosynthetic process"/>
    <property type="evidence" value="ECO:0007669"/>
    <property type="project" value="UniProtKB-KW"/>
</dbReference>
<reference evidence="14 15" key="1">
    <citation type="journal article" date="2021" name="Hortic Res">
        <title>Chromosome-scale assembly of the Dendrobium chrysotoxum genome enhances the understanding of orchid evolution.</title>
        <authorList>
            <person name="Zhang Y."/>
            <person name="Zhang G.Q."/>
            <person name="Zhang D."/>
            <person name="Liu X.D."/>
            <person name="Xu X.Y."/>
            <person name="Sun W.H."/>
            <person name="Yu X."/>
            <person name="Zhu X."/>
            <person name="Wang Z.W."/>
            <person name="Zhao X."/>
            <person name="Zhong W.Y."/>
            <person name="Chen H."/>
            <person name="Yin W.L."/>
            <person name="Huang T."/>
            <person name="Niu S.C."/>
            <person name="Liu Z.J."/>
        </authorList>
    </citation>
    <scope>NUCLEOTIDE SEQUENCE [LARGE SCALE GENOMIC DNA]</scope>
    <source>
        <strain evidence="14">Lindl</strain>
    </source>
</reference>
<keyword evidence="9" id="KW-0503">Monooxygenase</keyword>
<organism evidence="14 15">
    <name type="scientific">Dendrobium chrysotoxum</name>
    <name type="common">Orchid</name>
    <dbReference type="NCBI Taxonomy" id="161865"/>
    <lineage>
        <taxon>Eukaryota</taxon>
        <taxon>Viridiplantae</taxon>
        <taxon>Streptophyta</taxon>
        <taxon>Embryophyta</taxon>
        <taxon>Tracheophyta</taxon>
        <taxon>Spermatophyta</taxon>
        <taxon>Magnoliopsida</taxon>
        <taxon>Liliopsida</taxon>
        <taxon>Asparagales</taxon>
        <taxon>Orchidaceae</taxon>
        <taxon>Epidendroideae</taxon>
        <taxon>Malaxideae</taxon>
        <taxon>Dendrobiinae</taxon>
        <taxon>Dendrobium</taxon>
    </lineage>
</organism>
<comment type="subcellular location">
    <subcellularLocation>
        <location evidence="2">Membrane</location>
    </subcellularLocation>
</comment>
<evidence type="ECO:0000256" key="6">
    <source>
        <dbReference type="ARBA" id="ARBA00022723"/>
    </source>
</evidence>
<keyword evidence="11" id="KW-0284">Flavonoid biosynthesis</keyword>
<dbReference type="InterPro" id="IPR002401">
    <property type="entry name" value="Cyt_P450_E_grp-I"/>
</dbReference>
<dbReference type="Pfam" id="PF00067">
    <property type="entry name" value="p450"/>
    <property type="match status" value="2"/>
</dbReference>
<evidence type="ECO:0000313" key="15">
    <source>
        <dbReference type="Proteomes" id="UP000775213"/>
    </source>
</evidence>
<feature type="transmembrane region" description="Helical" evidence="13">
    <location>
        <begin position="692"/>
        <end position="714"/>
    </location>
</feature>
<feature type="transmembrane region" description="Helical" evidence="13">
    <location>
        <begin position="651"/>
        <end position="672"/>
    </location>
</feature>
<keyword evidence="6 12" id="KW-0479">Metal-binding</keyword>
<keyword evidence="5 12" id="KW-0349">Heme</keyword>
<dbReference type="Proteomes" id="UP000775213">
    <property type="component" value="Unassembled WGS sequence"/>
</dbReference>
<dbReference type="FunFam" id="1.10.630.10:FF:000019">
    <property type="entry name" value="Cytochrome P450 family protein"/>
    <property type="match status" value="1"/>
</dbReference>
<comment type="similarity">
    <text evidence="4">Belongs to the cytochrome P450 family.</text>
</comment>
<evidence type="ECO:0000256" key="10">
    <source>
        <dbReference type="ARBA" id="ARBA00023136"/>
    </source>
</evidence>
<comment type="cofactor">
    <cofactor evidence="1 12">
        <name>heme</name>
        <dbReference type="ChEBI" id="CHEBI:30413"/>
    </cofactor>
</comment>
<evidence type="ECO:0000313" key="14">
    <source>
        <dbReference type="EMBL" id="KAH0450376.1"/>
    </source>
</evidence>
<dbReference type="PRINTS" id="PR00463">
    <property type="entry name" value="EP450I"/>
</dbReference>
<dbReference type="EMBL" id="JAGFBR010000018">
    <property type="protein sequence ID" value="KAH0450376.1"/>
    <property type="molecule type" value="Genomic_DNA"/>
</dbReference>
<dbReference type="SUPFAM" id="SSF48264">
    <property type="entry name" value="Cytochrome P450"/>
    <property type="match status" value="2"/>
</dbReference>
<keyword evidence="8 12" id="KW-0408">Iron</keyword>
<dbReference type="InterPro" id="IPR001128">
    <property type="entry name" value="Cyt_P450"/>
</dbReference>
<dbReference type="GO" id="GO:0005506">
    <property type="term" value="F:iron ion binding"/>
    <property type="evidence" value="ECO:0007669"/>
    <property type="project" value="InterPro"/>
</dbReference>
<dbReference type="InterPro" id="IPR017972">
    <property type="entry name" value="Cyt_P450_CS"/>
</dbReference>
<feature type="transmembrane region" description="Helical" evidence="13">
    <location>
        <begin position="587"/>
        <end position="608"/>
    </location>
</feature>
<dbReference type="AlphaFoldDB" id="A0AAV7G1V0"/>
<evidence type="ECO:0000256" key="7">
    <source>
        <dbReference type="ARBA" id="ARBA00023002"/>
    </source>
</evidence>
<keyword evidence="15" id="KW-1185">Reference proteome</keyword>
<feature type="transmembrane region" description="Helical" evidence="13">
    <location>
        <begin position="66"/>
        <end position="88"/>
    </location>
</feature>
<gene>
    <name evidence="14" type="ORF">IEQ34_021068</name>
</gene>
<dbReference type="GO" id="GO:0016705">
    <property type="term" value="F:oxidoreductase activity, acting on paired donors, with incorporation or reduction of molecular oxygen"/>
    <property type="evidence" value="ECO:0007669"/>
    <property type="project" value="InterPro"/>
</dbReference>
<evidence type="ECO:0000256" key="2">
    <source>
        <dbReference type="ARBA" id="ARBA00004370"/>
    </source>
</evidence>
<evidence type="ECO:0000256" key="3">
    <source>
        <dbReference type="ARBA" id="ARBA00004966"/>
    </source>
</evidence>
<evidence type="ECO:0000256" key="11">
    <source>
        <dbReference type="ARBA" id="ARBA00023241"/>
    </source>
</evidence>
<keyword evidence="10 13" id="KW-0472">Membrane</keyword>
<dbReference type="GO" id="GO:0016020">
    <property type="term" value="C:membrane"/>
    <property type="evidence" value="ECO:0007669"/>
    <property type="project" value="UniProtKB-SubCell"/>
</dbReference>